<dbReference type="OrthoDB" id="331670at2759"/>
<evidence type="ECO:0000259" key="7">
    <source>
        <dbReference type="SMART" id="SM00490"/>
    </source>
</evidence>
<evidence type="ECO:0000256" key="6">
    <source>
        <dbReference type="SAM" id="MobiDB-lite"/>
    </source>
</evidence>
<dbReference type="InterPro" id="IPR001650">
    <property type="entry name" value="Helicase_C-like"/>
</dbReference>
<feature type="region of interest" description="Disordered" evidence="6">
    <location>
        <begin position="1065"/>
        <end position="1091"/>
    </location>
</feature>
<keyword evidence="5" id="KW-0175">Coiled coil</keyword>
<feature type="domain" description="Helicase C-terminal" evidence="7">
    <location>
        <begin position="273"/>
        <end position="475"/>
    </location>
</feature>
<dbReference type="GO" id="GO:0045025">
    <property type="term" value="C:mitochondrial degradosome"/>
    <property type="evidence" value="ECO:0007669"/>
    <property type="project" value="TreeGrafter"/>
</dbReference>
<dbReference type="Pfam" id="PF12513">
    <property type="entry name" value="SUV3_C"/>
    <property type="match status" value="1"/>
</dbReference>
<proteinExistence type="predicted"/>
<dbReference type="InterPro" id="IPR022192">
    <property type="entry name" value="SUV3_C"/>
</dbReference>
<evidence type="ECO:0000256" key="5">
    <source>
        <dbReference type="SAM" id="Coils"/>
    </source>
</evidence>
<dbReference type="GO" id="GO:0000965">
    <property type="term" value="P:mitochondrial RNA 3'-end processing"/>
    <property type="evidence" value="ECO:0007669"/>
    <property type="project" value="TreeGrafter"/>
</dbReference>
<dbReference type="KEGG" id="bbes:BESB_009040"/>
<dbReference type="InterPro" id="IPR027417">
    <property type="entry name" value="P-loop_NTPase"/>
</dbReference>
<dbReference type="InterPro" id="IPR055206">
    <property type="entry name" value="DEXQc_SUV3"/>
</dbReference>
<name>A0A2A9MQX9_BESBE</name>
<keyword evidence="3" id="KW-0347">Helicase</keyword>
<dbReference type="VEuPathDB" id="ToxoDB:BESB_009040"/>
<sequence length="1193" mass="127566">MPTASSLWLARLQLRALSRAERTTGGGAESNSMGIRGTDGLPQLKPAEAGRYAPVLALARLFLADKHADLLLLFQNLRRLADLRGPSRLFPSARQVPRHICAHVGPPNSGKTAGAVEALVNASTGCYLAPLRLLAWEVYVKLKKAGKRVALVTGQERHVCPDWTHLCCTVEIAPLDRRFTCAVLDEAQLLANSQRGDAWTNALLGMQADELHVCSEARAAPLVEKLATACADRFTIRRYERLSPLRVDDRPLARLEDLRTGDCLLCFTRVDVLRLKRKLEGLGFDVCAVYGHLPPSVKQRQARKFNAAVAEAVAAEAAAAEATGEAWMSQVSQGALKNPQGEGEAPAGLWPLGDERPADARALEAHSAAADASRESHSLLRVLRDLRPGSTSPSFLESTPTATPPPPSTGSRLLSPGDRARRRTVLISTDAVGMGLNLEIRRVVFWKMSKFSGSAKRPLTVAELRQLGGRAGRRGRLFGEEGGRVSCMEGEDFHRLTQAFDDSSPIPPLKQAALLPSVRQLLLFCDELKRSGLAGPRGIVGASPSSPSGFASAHLGKFYEEALQLFCDLVRVDADFFVPLHKLNRMLTVLHALSDIPLSRQQRFTFALAPLPVAAPAAFLKDSSRKRRPQPAGEPAAAGATGCSELEGDQEDPAAAAAEAGEQAEPDEEEDAWLIAEAEQGIFFKRVDDEGLALAAGLGAGLSPLVLGAVRTFAVLLSSCGVAPLPQDLRFCGYAACGAAHAEGNRETGGGVGDAASDPRSARGSGEAVETGGASLLNPGQTEVRETLEASTLLRACGESPSFQASLMASLGSASGEEVGDADLRDLEERLSQLEQLYQILDLYRWLSFKYPHAFLDASLATESQRHLTAAIESHLTRVSDPSPALAGMQQLHPESGCHSREAGELGLDQRQALRALSASSALRVSAAGRDSDFFAALTRDKTGLAHDAFLHLRHVEADGGGGGSLPGKHDPLLALLAASAVGRQLFDGASNPGRAFSEAVQGLLEEGRSRGMPPANGCMPTAMCCMPPADAACPPERENDARRTEGLPFCVDVRATVATPHATARMPQPQERGDACGKADAETETERGRKRVGRVELELDRLDESRKEGRVDASGGGQVAAKEKGTLEDVWVETRPLGNSRENASKLSRLLREISALTCVNESEAEKTLEEVVLRLRSRSHVDAPTESKRID</sequence>
<feature type="region of interest" description="Disordered" evidence="6">
    <location>
        <begin position="743"/>
        <end position="781"/>
    </location>
</feature>
<dbReference type="GeneID" id="40305966"/>
<dbReference type="SMART" id="SM00490">
    <property type="entry name" value="HELICc"/>
    <property type="match status" value="1"/>
</dbReference>
<dbReference type="Proteomes" id="UP000224006">
    <property type="component" value="Chromosome I"/>
</dbReference>
<feature type="region of interest" description="Disordered" evidence="6">
    <location>
        <begin position="333"/>
        <end position="354"/>
    </location>
</feature>
<protein>
    <recommendedName>
        <fullName evidence="7">Helicase C-terminal domain-containing protein</fullName>
    </recommendedName>
</protein>
<gene>
    <name evidence="8" type="ORF">BESB_009040</name>
</gene>
<dbReference type="PANTHER" id="PTHR12131:SF1">
    <property type="entry name" value="ATP-DEPENDENT RNA HELICASE SUPV3L1, MITOCHONDRIAL-RELATED"/>
    <property type="match status" value="1"/>
</dbReference>
<keyword evidence="2" id="KW-0378">Hydrolase</keyword>
<dbReference type="GO" id="GO:0016787">
    <property type="term" value="F:hydrolase activity"/>
    <property type="evidence" value="ECO:0007669"/>
    <property type="project" value="UniProtKB-KW"/>
</dbReference>
<dbReference type="InterPro" id="IPR050699">
    <property type="entry name" value="RNA-DNA_Helicase"/>
</dbReference>
<feature type="coiled-coil region" evidence="5">
    <location>
        <begin position="817"/>
        <end position="844"/>
    </location>
</feature>
<evidence type="ECO:0000256" key="1">
    <source>
        <dbReference type="ARBA" id="ARBA00022741"/>
    </source>
</evidence>
<dbReference type="STRING" id="94643.A0A2A9MQX9"/>
<feature type="region of interest" description="Disordered" evidence="6">
    <location>
        <begin position="390"/>
        <end position="420"/>
    </location>
</feature>
<dbReference type="Gene3D" id="1.20.58.1080">
    <property type="match status" value="1"/>
</dbReference>
<comment type="caution">
    <text evidence="8">The sequence shown here is derived from an EMBL/GenBank/DDBJ whole genome shotgun (WGS) entry which is preliminary data.</text>
</comment>
<keyword evidence="9" id="KW-1185">Reference proteome</keyword>
<feature type="compositionally biased region" description="Basic and acidic residues" evidence="6">
    <location>
        <begin position="1072"/>
        <end position="1091"/>
    </location>
</feature>
<organism evidence="8 9">
    <name type="scientific">Besnoitia besnoiti</name>
    <name type="common">Apicomplexan protozoan</name>
    <dbReference type="NCBI Taxonomy" id="94643"/>
    <lineage>
        <taxon>Eukaryota</taxon>
        <taxon>Sar</taxon>
        <taxon>Alveolata</taxon>
        <taxon>Apicomplexa</taxon>
        <taxon>Conoidasida</taxon>
        <taxon>Coccidia</taxon>
        <taxon>Eucoccidiorida</taxon>
        <taxon>Eimeriorina</taxon>
        <taxon>Sarcocystidae</taxon>
        <taxon>Besnoitia</taxon>
    </lineage>
</organism>
<dbReference type="AlphaFoldDB" id="A0A2A9MQX9"/>
<evidence type="ECO:0000313" key="8">
    <source>
        <dbReference type="EMBL" id="PFH38562.1"/>
    </source>
</evidence>
<dbReference type="Gene3D" id="3.40.50.300">
    <property type="entry name" value="P-loop containing nucleotide triphosphate hydrolases"/>
    <property type="match status" value="2"/>
</dbReference>
<feature type="compositionally biased region" description="Low complexity" evidence="6">
    <location>
        <begin position="630"/>
        <end position="642"/>
    </location>
</feature>
<dbReference type="EMBL" id="NWUJ01000001">
    <property type="protein sequence ID" value="PFH38562.1"/>
    <property type="molecule type" value="Genomic_DNA"/>
</dbReference>
<keyword evidence="4" id="KW-0067">ATP-binding</keyword>
<dbReference type="RefSeq" id="XP_029222571.1">
    <property type="nucleotide sequence ID" value="XM_029359658.1"/>
</dbReference>
<dbReference type="PANTHER" id="PTHR12131">
    <property type="entry name" value="ATP-DEPENDENT RNA AND DNA HELICASE"/>
    <property type="match status" value="1"/>
</dbReference>
<keyword evidence="1" id="KW-0547">Nucleotide-binding</keyword>
<dbReference type="SUPFAM" id="SSF52540">
    <property type="entry name" value="P-loop containing nucleoside triphosphate hydrolases"/>
    <property type="match status" value="2"/>
</dbReference>
<evidence type="ECO:0000313" key="9">
    <source>
        <dbReference type="Proteomes" id="UP000224006"/>
    </source>
</evidence>
<dbReference type="Gene3D" id="1.20.272.40">
    <property type="match status" value="1"/>
</dbReference>
<evidence type="ECO:0000256" key="4">
    <source>
        <dbReference type="ARBA" id="ARBA00022840"/>
    </source>
</evidence>
<evidence type="ECO:0000256" key="3">
    <source>
        <dbReference type="ARBA" id="ARBA00022806"/>
    </source>
</evidence>
<dbReference type="GO" id="GO:0005524">
    <property type="term" value="F:ATP binding"/>
    <property type="evidence" value="ECO:0007669"/>
    <property type="project" value="UniProtKB-KW"/>
</dbReference>
<accession>A0A2A9MQX9</accession>
<feature type="region of interest" description="Disordered" evidence="6">
    <location>
        <begin position="622"/>
        <end position="669"/>
    </location>
</feature>
<reference evidence="8 9" key="1">
    <citation type="submission" date="2017-09" db="EMBL/GenBank/DDBJ databases">
        <title>Genome sequencing of Besnoitia besnoiti strain Bb-Ger1.</title>
        <authorList>
            <person name="Schares G."/>
            <person name="Venepally P."/>
            <person name="Lorenzi H.A."/>
        </authorList>
    </citation>
    <scope>NUCLEOTIDE SEQUENCE [LARGE SCALE GENOMIC DNA]</scope>
    <source>
        <strain evidence="8 9">Bb-Ger1</strain>
    </source>
</reference>
<dbReference type="GO" id="GO:0004386">
    <property type="term" value="F:helicase activity"/>
    <property type="evidence" value="ECO:0007669"/>
    <property type="project" value="UniProtKB-KW"/>
</dbReference>
<dbReference type="Pfam" id="PF22527">
    <property type="entry name" value="DEXQc_Suv3"/>
    <property type="match status" value="1"/>
</dbReference>
<evidence type="ECO:0000256" key="2">
    <source>
        <dbReference type="ARBA" id="ARBA00022801"/>
    </source>
</evidence>